<proteinExistence type="predicted"/>
<protein>
    <submittedName>
        <fullName evidence="2">OLC1v1000918C1</fullName>
    </submittedName>
</protein>
<name>A0AAV1D5P1_OLDCO</name>
<feature type="region of interest" description="Disordered" evidence="1">
    <location>
        <begin position="120"/>
        <end position="161"/>
    </location>
</feature>
<evidence type="ECO:0000256" key="1">
    <source>
        <dbReference type="SAM" id="MobiDB-lite"/>
    </source>
</evidence>
<sequence>MVNLEDRSPVIEMQVSKSNEKMLQDCHVNETPVLEEKVDHVQDVEEADLSEESGNKVEKIFNEPFSIRPAIEQTVEMLQNPSAIYVPDNTILRRVSKADDEVLDIRLKWSEGEKEDAKISCQSEGFTAMKRKRGRKPKPEKMKLKESKVVALSRRSTRLNQ</sequence>
<evidence type="ECO:0000313" key="3">
    <source>
        <dbReference type="Proteomes" id="UP001161247"/>
    </source>
</evidence>
<organism evidence="2 3">
    <name type="scientific">Oldenlandia corymbosa var. corymbosa</name>
    <dbReference type="NCBI Taxonomy" id="529605"/>
    <lineage>
        <taxon>Eukaryota</taxon>
        <taxon>Viridiplantae</taxon>
        <taxon>Streptophyta</taxon>
        <taxon>Embryophyta</taxon>
        <taxon>Tracheophyta</taxon>
        <taxon>Spermatophyta</taxon>
        <taxon>Magnoliopsida</taxon>
        <taxon>eudicotyledons</taxon>
        <taxon>Gunneridae</taxon>
        <taxon>Pentapetalae</taxon>
        <taxon>asterids</taxon>
        <taxon>lamiids</taxon>
        <taxon>Gentianales</taxon>
        <taxon>Rubiaceae</taxon>
        <taxon>Rubioideae</taxon>
        <taxon>Spermacoceae</taxon>
        <taxon>Hedyotis-Oldenlandia complex</taxon>
        <taxon>Oldenlandia</taxon>
    </lineage>
</organism>
<gene>
    <name evidence="2" type="ORF">OLC1_LOCUS11940</name>
</gene>
<dbReference type="EMBL" id="OX459121">
    <property type="protein sequence ID" value="CAI9102621.1"/>
    <property type="molecule type" value="Genomic_DNA"/>
</dbReference>
<evidence type="ECO:0000313" key="2">
    <source>
        <dbReference type="EMBL" id="CAI9102621.1"/>
    </source>
</evidence>
<reference evidence="2" key="1">
    <citation type="submission" date="2023-03" db="EMBL/GenBank/DDBJ databases">
        <authorList>
            <person name="Julca I."/>
        </authorList>
    </citation>
    <scope>NUCLEOTIDE SEQUENCE</scope>
</reference>
<accession>A0AAV1D5P1</accession>
<dbReference type="AlphaFoldDB" id="A0AAV1D5P1"/>
<feature type="compositionally biased region" description="Basic and acidic residues" evidence="1">
    <location>
        <begin position="137"/>
        <end position="148"/>
    </location>
</feature>
<dbReference type="Proteomes" id="UP001161247">
    <property type="component" value="Chromosome 4"/>
</dbReference>
<keyword evidence="3" id="KW-1185">Reference proteome</keyword>